<dbReference type="Proteomes" id="UP000184611">
    <property type="component" value="Unassembled WGS sequence"/>
</dbReference>
<evidence type="ECO:0000313" key="2">
    <source>
        <dbReference type="Proteomes" id="UP000184611"/>
    </source>
</evidence>
<dbReference type="OrthoDB" id="1376144at2"/>
<protein>
    <submittedName>
        <fullName evidence="1">Uncharacterized protein</fullName>
    </submittedName>
</protein>
<dbReference type="AlphaFoldDB" id="A0A1M7ZTK5"/>
<proteinExistence type="predicted"/>
<accession>A0A1M7ZTK5</accession>
<keyword evidence="2" id="KW-1185">Reference proteome</keyword>
<sequence length="54" mass="6224">MKTADKKNKNLAIPGKPMSQKAFADLIKEAENGPFLTVEESKEKFEKWKSERKK</sequence>
<dbReference type="RefSeq" id="WP_157958486.1">
    <property type="nucleotide sequence ID" value="NZ_CBCSEA010000001.1"/>
</dbReference>
<gene>
    <name evidence="1" type="ORF">SAMN05443547_0552</name>
</gene>
<evidence type="ECO:0000313" key="1">
    <source>
        <dbReference type="EMBL" id="SHO72225.1"/>
    </source>
</evidence>
<organism evidence="1 2">
    <name type="scientific">Flavobacterium cucumis</name>
    <dbReference type="NCBI Taxonomy" id="416016"/>
    <lineage>
        <taxon>Bacteria</taxon>
        <taxon>Pseudomonadati</taxon>
        <taxon>Bacteroidota</taxon>
        <taxon>Flavobacteriia</taxon>
        <taxon>Flavobacteriales</taxon>
        <taxon>Flavobacteriaceae</taxon>
        <taxon>Flavobacterium</taxon>
    </lineage>
</organism>
<dbReference type="EMBL" id="FRYK01000001">
    <property type="protein sequence ID" value="SHO72225.1"/>
    <property type="molecule type" value="Genomic_DNA"/>
</dbReference>
<reference evidence="2" key="1">
    <citation type="submission" date="2016-12" db="EMBL/GenBank/DDBJ databases">
        <authorList>
            <person name="Varghese N."/>
            <person name="Submissions S."/>
        </authorList>
    </citation>
    <scope>NUCLEOTIDE SEQUENCE [LARGE SCALE GENOMIC DNA]</scope>
    <source>
        <strain evidence="2">DSM 18830</strain>
    </source>
</reference>
<name>A0A1M7ZTK5_9FLAO</name>
<dbReference type="STRING" id="416016.SAMN05443547_0552"/>